<evidence type="ECO:0000313" key="3">
    <source>
        <dbReference type="Proteomes" id="UP001370758"/>
    </source>
</evidence>
<organism evidence="2 3">
    <name type="scientific">Arthrobotrys musiformis</name>
    <dbReference type="NCBI Taxonomy" id="47236"/>
    <lineage>
        <taxon>Eukaryota</taxon>
        <taxon>Fungi</taxon>
        <taxon>Dikarya</taxon>
        <taxon>Ascomycota</taxon>
        <taxon>Pezizomycotina</taxon>
        <taxon>Orbiliomycetes</taxon>
        <taxon>Orbiliales</taxon>
        <taxon>Orbiliaceae</taxon>
        <taxon>Arthrobotrys</taxon>
    </lineage>
</organism>
<feature type="compositionally biased region" description="Basic and acidic residues" evidence="1">
    <location>
        <begin position="64"/>
        <end position="79"/>
    </location>
</feature>
<protein>
    <submittedName>
        <fullName evidence="2">Uncharacterized protein</fullName>
    </submittedName>
</protein>
<accession>A0AAV9VSQ2</accession>
<evidence type="ECO:0000313" key="2">
    <source>
        <dbReference type="EMBL" id="KAK6496257.1"/>
    </source>
</evidence>
<evidence type="ECO:0000256" key="1">
    <source>
        <dbReference type="SAM" id="MobiDB-lite"/>
    </source>
</evidence>
<feature type="region of interest" description="Disordered" evidence="1">
    <location>
        <begin position="1"/>
        <end position="47"/>
    </location>
</feature>
<keyword evidence="3" id="KW-1185">Reference proteome</keyword>
<dbReference type="EMBL" id="JAVHJL010000011">
    <property type="protein sequence ID" value="KAK6496257.1"/>
    <property type="molecule type" value="Genomic_DNA"/>
</dbReference>
<gene>
    <name evidence="2" type="ORF">TWF481_002282</name>
</gene>
<feature type="compositionally biased region" description="Basic residues" evidence="1">
    <location>
        <begin position="98"/>
        <end position="107"/>
    </location>
</feature>
<dbReference type="AlphaFoldDB" id="A0AAV9VSQ2"/>
<reference evidence="2 3" key="1">
    <citation type="submission" date="2023-08" db="EMBL/GenBank/DDBJ databases">
        <authorList>
            <person name="Palmer J.M."/>
        </authorList>
    </citation>
    <scope>NUCLEOTIDE SEQUENCE [LARGE SCALE GENOMIC DNA]</scope>
    <source>
        <strain evidence="2 3">TWF481</strain>
    </source>
</reference>
<comment type="caution">
    <text evidence="2">The sequence shown here is derived from an EMBL/GenBank/DDBJ whole genome shotgun (WGS) entry which is preliminary data.</text>
</comment>
<name>A0AAV9VSQ2_9PEZI</name>
<dbReference type="Proteomes" id="UP001370758">
    <property type="component" value="Unassembled WGS sequence"/>
</dbReference>
<sequence>MLGMAKSAPIGTVEVKATGAGVTSRVTKKGQPGASSRGSLKRKREEMVKRFGEEYTNLVEEANSKNRRALEEHRAEAGKVTRKRKAPGAEEPAPKTMPKPKRARKSALPREVLDEKPVRVFLQRTSPNLPRTIKPRPWYTGVYATWTPRRGDIYRRGWWYPDGVEGLVRYQLC</sequence>
<feature type="region of interest" description="Disordered" evidence="1">
    <location>
        <begin position="64"/>
        <end position="108"/>
    </location>
</feature>
<proteinExistence type="predicted"/>